<gene>
    <name evidence="1" type="ORF">CR513_00116</name>
</gene>
<comment type="caution">
    <text evidence="1">The sequence shown here is derived from an EMBL/GenBank/DDBJ whole genome shotgun (WGS) entry which is preliminary data.</text>
</comment>
<feature type="non-terminal residue" evidence="1">
    <location>
        <position position="1"/>
    </location>
</feature>
<evidence type="ECO:0000313" key="2">
    <source>
        <dbReference type="Proteomes" id="UP000257109"/>
    </source>
</evidence>
<organism evidence="1 2">
    <name type="scientific">Mucuna pruriens</name>
    <name type="common">Velvet bean</name>
    <name type="synonym">Dolichos pruriens</name>
    <dbReference type="NCBI Taxonomy" id="157652"/>
    <lineage>
        <taxon>Eukaryota</taxon>
        <taxon>Viridiplantae</taxon>
        <taxon>Streptophyta</taxon>
        <taxon>Embryophyta</taxon>
        <taxon>Tracheophyta</taxon>
        <taxon>Spermatophyta</taxon>
        <taxon>Magnoliopsida</taxon>
        <taxon>eudicotyledons</taxon>
        <taxon>Gunneridae</taxon>
        <taxon>Pentapetalae</taxon>
        <taxon>rosids</taxon>
        <taxon>fabids</taxon>
        <taxon>Fabales</taxon>
        <taxon>Fabaceae</taxon>
        <taxon>Papilionoideae</taxon>
        <taxon>50 kb inversion clade</taxon>
        <taxon>NPAAA clade</taxon>
        <taxon>indigoferoid/millettioid clade</taxon>
        <taxon>Phaseoleae</taxon>
        <taxon>Mucuna</taxon>
    </lineage>
</organism>
<keyword evidence="2" id="KW-1185">Reference proteome</keyword>
<sequence length="129" mass="15050">MHYGVERHYLGRSRLRRHPFVDGIIETPLIVGWKNLMLDKYDSKTYLDEDINAYVTKYSTSWPQHLTLVVLMNLRQDEVESLCTFMERFSISSTLFNDNGIETKAILNSLCKKLPTSMDELRARVSGYI</sequence>
<name>A0A371IIF1_MUCPR</name>
<accession>A0A371IIF1</accession>
<dbReference type="OrthoDB" id="1751727at2759"/>
<dbReference type="AlphaFoldDB" id="A0A371IIF1"/>
<reference evidence="1" key="1">
    <citation type="submission" date="2018-05" db="EMBL/GenBank/DDBJ databases">
        <title>Draft genome of Mucuna pruriens seed.</title>
        <authorList>
            <person name="Nnadi N.E."/>
            <person name="Vos R."/>
            <person name="Hasami M.H."/>
            <person name="Devisetty U.K."/>
            <person name="Aguiy J.C."/>
        </authorList>
    </citation>
    <scope>NUCLEOTIDE SEQUENCE [LARGE SCALE GENOMIC DNA]</scope>
    <source>
        <strain evidence="1">JCA_2017</strain>
    </source>
</reference>
<dbReference type="EMBL" id="QJKJ01000019">
    <property type="protein sequence ID" value="RDY14765.1"/>
    <property type="molecule type" value="Genomic_DNA"/>
</dbReference>
<protein>
    <submittedName>
        <fullName evidence="1">Uncharacterized protein</fullName>
    </submittedName>
</protein>
<evidence type="ECO:0000313" key="1">
    <source>
        <dbReference type="EMBL" id="RDY14765.1"/>
    </source>
</evidence>
<proteinExistence type="predicted"/>
<dbReference type="Proteomes" id="UP000257109">
    <property type="component" value="Unassembled WGS sequence"/>
</dbReference>